<proteinExistence type="predicted"/>
<dbReference type="NCBIfam" id="TIGR00010">
    <property type="entry name" value="YchF/TatD family DNA exonuclease"/>
    <property type="match status" value="1"/>
</dbReference>
<evidence type="ECO:0000256" key="2">
    <source>
        <dbReference type="ARBA" id="ARBA00022801"/>
    </source>
</evidence>
<dbReference type="GO" id="GO:0004536">
    <property type="term" value="F:DNA nuclease activity"/>
    <property type="evidence" value="ECO:0007669"/>
    <property type="project" value="InterPro"/>
</dbReference>
<sequence length="257" mass="29623">MASLADSHAHLIDKAYRRDEKEVIQRALDKGVKLIINLGYDLRTSLAAVKLAQDYPFIYASVGIHPHEAGKVPENYQERLKKMAQREKVVAIGEIGLDYYRDLSPRKKQQEVFKEQLRVARELKYPVIIHDREAHEDILRILEEERGGEYGGVLHCFSGDWKMARKCIDMGFHISIAGPVTFKKSDKLQEVAKKLPLDRILVETDCPYLAPVPFRGKRNEPSYVKFTLEKIASLRGIRWEDLAQATYENTKRVFNLD</sequence>
<dbReference type="InterPro" id="IPR001130">
    <property type="entry name" value="TatD-like"/>
</dbReference>
<dbReference type="EMBL" id="QZAA01000132">
    <property type="protein sequence ID" value="RQD76006.1"/>
    <property type="molecule type" value="Genomic_DNA"/>
</dbReference>
<dbReference type="Proteomes" id="UP000285138">
    <property type="component" value="Unassembled WGS sequence"/>
</dbReference>
<organism evidence="4 5">
    <name type="scientific">Candidatus Syntrophonatronum acetioxidans</name>
    <dbReference type="NCBI Taxonomy" id="1795816"/>
    <lineage>
        <taxon>Bacteria</taxon>
        <taxon>Bacillati</taxon>
        <taxon>Bacillota</taxon>
        <taxon>Clostridia</taxon>
        <taxon>Eubacteriales</taxon>
        <taxon>Syntrophomonadaceae</taxon>
        <taxon>Candidatus Syntrophonatronum</taxon>
    </lineage>
</organism>
<dbReference type="PROSITE" id="PS01091">
    <property type="entry name" value="TATD_3"/>
    <property type="match status" value="1"/>
</dbReference>
<dbReference type="InterPro" id="IPR015991">
    <property type="entry name" value="TatD/YcfH-like"/>
</dbReference>
<feature type="binding site" evidence="3">
    <location>
        <position position="205"/>
    </location>
    <ligand>
        <name>a divalent metal cation</name>
        <dbReference type="ChEBI" id="CHEBI:60240"/>
        <label>1</label>
    </ligand>
</feature>
<dbReference type="InterPro" id="IPR032466">
    <property type="entry name" value="Metal_Hydrolase"/>
</dbReference>
<dbReference type="SUPFAM" id="SSF51556">
    <property type="entry name" value="Metallo-dependent hydrolases"/>
    <property type="match status" value="1"/>
</dbReference>
<comment type="caution">
    <text evidence="4">The sequence shown here is derived from an EMBL/GenBank/DDBJ whole genome shotgun (WGS) entry which is preliminary data.</text>
</comment>
<evidence type="ECO:0000313" key="4">
    <source>
        <dbReference type="EMBL" id="RQD76006.1"/>
    </source>
</evidence>
<feature type="binding site" evidence="3">
    <location>
        <position position="8"/>
    </location>
    <ligand>
        <name>a divalent metal cation</name>
        <dbReference type="ChEBI" id="CHEBI:60240"/>
        <label>1</label>
    </ligand>
</feature>
<dbReference type="PANTHER" id="PTHR46124:SF2">
    <property type="entry name" value="D-AMINOACYL-TRNA DEACYLASE"/>
    <property type="match status" value="1"/>
</dbReference>
<dbReference type="Gene3D" id="3.20.20.140">
    <property type="entry name" value="Metal-dependent hydrolases"/>
    <property type="match status" value="1"/>
</dbReference>
<name>A0A424YEN1_9FIRM</name>
<dbReference type="Pfam" id="PF01026">
    <property type="entry name" value="TatD_DNase"/>
    <property type="match status" value="1"/>
</dbReference>
<evidence type="ECO:0000313" key="5">
    <source>
        <dbReference type="Proteomes" id="UP000285138"/>
    </source>
</evidence>
<feature type="binding site" evidence="3">
    <location>
        <position position="155"/>
    </location>
    <ligand>
        <name>a divalent metal cation</name>
        <dbReference type="ChEBI" id="CHEBI:60240"/>
        <label>2</label>
    </ligand>
</feature>
<feature type="binding site" evidence="3">
    <location>
        <position position="130"/>
    </location>
    <ligand>
        <name>a divalent metal cation</name>
        <dbReference type="ChEBI" id="CHEBI:60240"/>
        <label>2</label>
    </ligand>
</feature>
<dbReference type="PIRSF" id="PIRSF005902">
    <property type="entry name" value="DNase_TatD"/>
    <property type="match status" value="1"/>
</dbReference>
<feature type="binding site" evidence="3">
    <location>
        <position position="10"/>
    </location>
    <ligand>
        <name>a divalent metal cation</name>
        <dbReference type="ChEBI" id="CHEBI:60240"/>
        <label>1</label>
    </ligand>
</feature>
<reference evidence="4 5" key="1">
    <citation type="submission" date="2018-08" db="EMBL/GenBank/DDBJ databases">
        <title>The metabolism and importance of syntrophic acetate oxidation coupled to methane or sulfide production in haloalkaline environments.</title>
        <authorList>
            <person name="Timmers P.H.A."/>
            <person name="Vavourakis C.D."/>
            <person name="Sorokin D.Y."/>
            <person name="Sinninghe Damste J.S."/>
            <person name="Muyzer G."/>
            <person name="Stams A.J.M."/>
            <person name="Plugge C.M."/>
        </authorList>
    </citation>
    <scope>NUCLEOTIDE SEQUENCE [LARGE SCALE GENOMIC DNA]</scope>
    <source>
        <strain evidence="4">MSAO_Bac1</strain>
    </source>
</reference>
<dbReference type="GO" id="GO:0046872">
    <property type="term" value="F:metal ion binding"/>
    <property type="evidence" value="ECO:0007669"/>
    <property type="project" value="UniProtKB-KW"/>
</dbReference>
<keyword evidence="1 3" id="KW-0479">Metal-binding</keyword>
<dbReference type="InterPro" id="IPR018228">
    <property type="entry name" value="DNase_TatD-rel_CS"/>
</dbReference>
<dbReference type="AlphaFoldDB" id="A0A424YEN1"/>
<dbReference type="FunFam" id="3.20.20.140:FF:000005">
    <property type="entry name" value="TatD family hydrolase"/>
    <property type="match status" value="1"/>
</dbReference>
<gene>
    <name evidence="4" type="ORF">D5R97_05250</name>
</gene>
<dbReference type="PROSITE" id="PS01090">
    <property type="entry name" value="TATD_2"/>
    <property type="match status" value="1"/>
</dbReference>
<protein>
    <submittedName>
        <fullName evidence="4">TatD family deoxyribonuclease</fullName>
    </submittedName>
</protein>
<dbReference type="PANTHER" id="PTHR46124">
    <property type="entry name" value="D-AMINOACYL-TRNA DEACYLASE"/>
    <property type="match status" value="1"/>
</dbReference>
<evidence type="ECO:0000256" key="3">
    <source>
        <dbReference type="PIRSR" id="PIRSR005902-1"/>
    </source>
</evidence>
<accession>A0A424YEN1</accession>
<evidence type="ECO:0000256" key="1">
    <source>
        <dbReference type="ARBA" id="ARBA00022723"/>
    </source>
</evidence>
<dbReference type="CDD" id="cd01310">
    <property type="entry name" value="TatD_DNAse"/>
    <property type="match status" value="1"/>
</dbReference>
<dbReference type="GO" id="GO:0005829">
    <property type="term" value="C:cytosol"/>
    <property type="evidence" value="ECO:0007669"/>
    <property type="project" value="TreeGrafter"/>
</dbReference>
<dbReference type="GO" id="GO:0016788">
    <property type="term" value="F:hydrolase activity, acting on ester bonds"/>
    <property type="evidence" value="ECO:0007669"/>
    <property type="project" value="InterPro"/>
</dbReference>
<feature type="binding site" evidence="3">
    <location>
        <position position="94"/>
    </location>
    <ligand>
        <name>a divalent metal cation</name>
        <dbReference type="ChEBI" id="CHEBI:60240"/>
        <label>1</label>
    </ligand>
</feature>
<keyword evidence="2" id="KW-0378">Hydrolase</keyword>